<dbReference type="CDD" id="cd08414">
    <property type="entry name" value="PBP2_LTTR_aromatics_like"/>
    <property type="match status" value="1"/>
</dbReference>
<dbReference type="InterPro" id="IPR036388">
    <property type="entry name" value="WH-like_DNA-bd_sf"/>
</dbReference>
<name>A0A3N9TBK9_9VIBR</name>
<comment type="similarity">
    <text evidence="1">Belongs to the LysR transcriptional regulatory family.</text>
</comment>
<dbReference type="Proteomes" id="UP000281112">
    <property type="component" value="Unassembled WGS sequence"/>
</dbReference>
<dbReference type="SUPFAM" id="SSF53850">
    <property type="entry name" value="Periplasmic binding protein-like II"/>
    <property type="match status" value="1"/>
</dbReference>
<reference evidence="6 7" key="1">
    <citation type="submission" date="2018-11" db="EMBL/GenBank/DDBJ databases">
        <title>Vibrio LJC006 sp. nov., isolated from seawater during the bloom of the enteromorpha.</title>
        <authorList>
            <person name="Liang J."/>
        </authorList>
    </citation>
    <scope>NUCLEOTIDE SEQUENCE [LARGE SCALE GENOMIC DNA]</scope>
    <source>
        <strain evidence="6 7">LJC006</strain>
    </source>
</reference>
<keyword evidence="2" id="KW-0805">Transcription regulation</keyword>
<dbReference type="InterPro" id="IPR036390">
    <property type="entry name" value="WH_DNA-bd_sf"/>
</dbReference>
<evidence type="ECO:0000256" key="3">
    <source>
        <dbReference type="ARBA" id="ARBA00023125"/>
    </source>
</evidence>
<keyword evidence="3" id="KW-0238">DNA-binding</keyword>
<evidence type="ECO:0000313" key="7">
    <source>
        <dbReference type="Proteomes" id="UP000281112"/>
    </source>
</evidence>
<feature type="domain" description="HTH lysR-type" evidence="5">
    <location>
        <begin position="7"/>
        <end position="64"/>
    </location>
</feature>
<dbReference type="AlphaFoldDB" id="A0A3N9TBK9"/>
<accession>A0A3N9TBK9</accession>
<dbReference type="Gene3D" id="1.10.10.10">
    <property type="entry name" value="Winged helix-like DNA-binding domain superfamily/Winged helix DNA-binding domain"/>
    <property type="match status" value="1"/>
</dbReference>
<dbReference type="PRINTS" id="PR00039">
    <property type="entry name" value="HTHLYSR"/>
</dbReference>
<dbReference type="SUPFAM" id="SSF46785">
    <property type="entry name" value="Winged helix' DNA-binding domain"/>
    <property type="match status" value="1"/>
</dbReference>
<dbReference type="FunFam" id="1.10.10.10:FF:000001">
    <property type="entry name" value="LysR family transcriptional regulator"/>
    <property type="match status" value="1"/>
</dbReference>
<keyword evidence="7" id="KW-1185">Reference proteome</keyword>
<keyword evidence="4" id="KW-0804">Transcription</keyword>
<comment type="caution">
    <text evidence="6">The sequence shown here is derived from an EMBL/GenBank/DDBJ whole genome shotgun (WGS) entry which is preliminary data.</text>
</comment>
<evidence type="ECO:0000259" key="5">
    <source>
        <dbReference type="PROSITE" id="PS50931"/>
    </source>
</evidence>
<dbReference type="GO" id="GO:0003677">
    <property type="term" value="F:DNA binding"/>
    <property type="evidence" value="ECO:0007669"/>
    <property type="project" value="UniProtKB-KW"/>
</dbReference>
<dbReference type="EMBL" id="RJVQ01000015">
    <property type="protein sequence ID" value="RQW61174.1"/>
    <property type="molecule type" value="Genomic_DNA"/>
</dbReference>
<evidence type="ECO:0000256" key="2">
    <source>
        <dbReference type="ARBA" id="ARBA00023015"/>
    </source>
</evidence>
<dbReference type="InterPro" id="IPR005119">
    <property type="entry name" value="LysR_subst-bd"/>
</dbReference>
<dbReference type="PANTHER" id="PTHR30346">
    <property type="entry name" value="TRANSCRIPTIONAL DUAL REGULATOR HCAR-RELATED"/>
    <property type="match status" value="1"/>
</dbReference>
<sequence>MSKIDYRLIKQLYLFLAFAEEENFGRAAKRLGMSQPPLTEQIKILEQSLKLTLFERSRRGTKLSASGKAIFPHVQKFVVQMSSLEKIVREVAHGQSGVIHIGAITSAMFEVVPAFLEHFKQRYPNVTVFVDEIDSAEAITSLSSGELDLAFVRVEGEVGMGLSTFPLTEDKLGVALPLNHPMGEAKSISLRDLKEEAFVMSSRRVNPTYFDLLTSACRNHGLNPRILYEVRSVTAQIAYVSCGQGVALVPMSMVSMIPTNVKLVPLEELISIVTAALVWDPKRGHPLVEYGIKWLKEHITDKKNVSNY</sequence>
<dbReference type="Pfam" id="PF00126">
    <property type="entry name" value="HTH_1"/>
    <property type="match status" value="1"/>
</dbReference>
<dbReference type="PROSITE" id="PS50931">
    <property type="entry name" value="HTH_LYSR"/>
    <property type="match status" value="1"/>
</dbReference>
<dbReference type="PANTHER" id="PTHR30346:SF0">
    <property type="entry name" value="HCA OPERON TRANSCRIPTIONAL ACTIVATOR HCAR"/>
    <property type="match status" value="1"/>
</dbReference>
<gene>
    <name evidence="6" type="ORF">EES38_20580</name>
</gene>
<evidence type="ECO:0000256" key="4">
    <source>
        <dbReference type="ARBA" id="ARBA00023163"/>
    </source>
</evidence>
<dbReference type="Pfam" id="PF03466">
    <property type="entry name" value="LysR_substrate"/>
    <property type="match status" value="1"/>
</dbReference>
<evidence type="ECO:0000256" key="1">
    <source>
        <dbReference type="ARBA" id="ARBA00009437"/>
    </source>
</evidence>
<dbReference type="RefSeq" id="WP_124939094.1">
    <property type="nucleotide sequence ID" value="NZ_RJVQ01000015.1"/>
</dbReference>
<dbReference type="GO" id="GO:0032993">
    <property type="term" value="C:protein-DNA complex"/>
    <property type="evidence" value="ECO:0007669"/>
    <property type="project" value="TreeGrafter"/>
</dbReference>
<dbReference type="OrthoDB" id="646694at2"/>
<dbReference type="GO" id="GO:0003700">
    <property type="term" value="F:DNA-binding transcription factor activity"/>
    <property type="evidence" value="ECO:0007669"/>
    <property type="project" value="InterPro"/>
</dbReference>
<dbReference type="InterPro" id="IPR000847">
    <property type="entry name" value="LysR_HTH_N"/>
</dbReference>
<evidence type="ECO:0000313" key="6">
    <source>
        <dbReference type="EMBL" id="RQW61174.1"/>
    </source>
</evidence>
<organism evidence="6 7">
    <name type="scientific">Vibrio viridaestus</name>
    <dbReference type="NCBI Taxonomy" id="2487322"/>
    <lineage>
        <taxon>Bacteria</taxon>
        <taxon>Pseudomonadati</taxon>
        <taxon>Pseudomonadota</taxon>
        <taxon>Gammaproteobacteria</taxon>
        <taxon>Vibrionales</taxon>
        <taxon>Vibrionaceae</taxon>
        <taxon>Vibrio</taxon>
    </lineage>
</organism>
<protein>
    <submittedName>
        <fullName evidence="6">LysR family transcriptional regulator</fullName>
    </submittedName>
</protein>
<dbReference type="Gene3D" id="3.40.190.10">
    <property type="entry name" value="Periplasmic binding protein-like II"/>
    <property type="match status" value="2"/>
</dbReference>
<proteinExistence type="inferred from homology"/>